<dbReference type="AlphaFoldDB" id="A0A662ZIA4"/>
<dbReference type="GO" id="GO:0046677">
    <property type="term" value="P:response to antibiotic"/>
    <property type="evidence" value="ECO:0007669"/>
    <property type="project" value="TreeGrafter"/>
</dbReference>
<evidence type="ECO:0000256" key="1">
    <source>
        <dbReference type="ARBA" id="ARBA00004519"/>
    </source>
</evidence>
<evidence type="ECO:0000313" key="10">
    <source>
        <dbReference type="Proteomes" id="UP000243745"/>
    </source>
</evidence>
<evidence type="ECO:0000313" key="9">
    <source>
        <dbReference type="EMBL" id="SFP52286.1"/>
    </source>
</evidence>
<sequence>MHIKSKIINLSALCVCMLAASSLTACNKAQEQHQQGFAAPVDYQEIKTKDVPVISSLIGRATAVRTAEVRPQVSGVILQRFFTEGSVVNKGDQLYQIDPSIYEAQLASAKASLAQAEANLYATQLRYDRFSKLVNTNAISKQDYDDALSNNKAAQAQVLAAKAAVKSAEINLAYTKVYAPITGTIGRSNVTEGALVTNSQASPMATIQQLDPIYVDLGISVTEHLNLKKNMAKGLFESNSSNEQVELFLENGEKLEQKGSLEFSEVTVDESTGMVNVRVKVPNPNQDILPGMYIKANVNQGIQKGVLLVPQIAVLRQNNGTNMVYTIKQDGDKNVVEQHNITISGEHDHDYIVTSGINANDKVITSNLQKIGPGAPVTPIENKPEPANNPDK</sequence>
<dbReference type="InterPro" id="IPR006143">
    <property type="entry name" value="RND_pump_MFP"/>
</dbReference>
<dbReference type="EMBL" id="FOXF01000032">
    <property type="protein sequence ID" value="SFP52286.1"/>
    <property type="molecule type" value="Genomic_DNA"/>
</dbReference>
<evidence type="ECO:0000259" key="7">
    <source>
        <dbReference type="Pfam" id="PF25944"/>
    </source>
</evidence>
<feature type="domain" description="Multidrug resistance protein MdtA-like barrel-sandwich hybrid" evidence="6">
    <location>
        <begin position="65"/>
        <end position="208"/>
    </location>
</feature>
<dbReference type="Pfam" id="PF25967">
    <property type="entry name" value="RND-MFP_C"/>
    <property type="match status" value="1"/>
</dbReference>
<dbReference type="InterPro" id="IPR058627">
    <property type="entry name" value="MdtA-like_C"/>
</dbReference>
<dbReference type="PANTHER" id="PTHR30158">
    <property type="entry name" value="ACRA/E-RELATED COMPONENT OF DRUG EFFLUX TRANSPORTER"/>
    <property type="match status" value="1"/>
</dbReference>
<dbReference type="InterPro" id="IPR058626">
    <property type="entry name" value="MdtA-like_b-barrel"/>
</dbReference>
<dbReference type="OrthoDB" id="9816569at2"/>
<dbReference type="Pfam" id="PF25917">
    <property type="entry name" value="BSH_RND"/>
    <property type="match status" value="1"/>
</dbReference>
<evidence type="ECO:0000256" key="3">
    <source>
        <dbReference type="SAM" id="MobiDB-lite"/>
    </source>
</evidence>
<dbReference type="GO" id="GO:0022857">
    <property type="term" value="F:transmembrane transporter activity"/>
    <property type="evidence" value="ECO:0007669"/>
    <property type="project" value="InterPro"/>
</dbReference>
<organism evidence="9 10">
    <name type="scientific">Ruminobacter amylophilus</name>
    <dbReference type="NCBI Taxonomy" id="867"/>
    <lineage>
        <taxon>Bacteria</taxon>
        <taxon>Pseudomonadati</taxon>
        <taxon>Pseudomonadota</taxon>
        <taxon>Gammaproteobacteria</taxon>
        <taxon>Aeromonadales</taxon>
        <taxon>Succinivibrionaceae</taxon>
        <taxon>Ruminobacter</taxon>
    </lineage>
</organism>
<comment type="subcellular location">
    <subcellularLocation>
        <location evidence="1">Cell inner membrane</location>
        <topology evidence="1">Lipid-anchor</topology>
    </subcellularLocation>
</comment>
<feature type="signal peptide" evidence="4">
    <location>
        <begin position="1"/>
        <end position="25"/>
    </location>
</feature>
<keyword evidence="4" id="KW-0732">Signal</keyword>
<evidence type="ECO:0000259" key="8">
    <source>
        <dbReference type="Pfam" id="PF25967"/>
    </source>
</evidence>
<dbReference type="Pfam" id="PF25876">
    <property type="entry name" value="HH_MFP_RND"/>
    <property type="match status" value="1"/>
</dbReference>
<dbReference type="GO" id="GO:0005886">
    <property type="term" value="C:plasma membrane"/>
    <property type="evidence" value="ECO:0007669"/>
    <property type="project" value="TreeGrafter"/>
</dbReference>
<gene>
    <name evidence="9" type="ORF">SAMN02910344_01612</name>
</gene>
<evidence type="ECO:0000259" key="5">
    <source>
        <dbReference type="Pfam" id="PF25876"/>
    </source>
</evidence>
<dbReference type="Gene3D" id="1.10.287.470">
    <property type="entry name" value="Helix hairpin bin"/>
    <property type="match status" value="1"/>
</dbReference>
<dbReference type="PROSITE" id="PS51257">
    <property type="entry name" value="PROKAR_LIPOPROTEIN"/>
    <property type="match status" value="1"/>
</dbReference>
<feature type="region of interest" description="Disordered" evidence="3">
    <location>
        <begin position="371"/>
        <end position="392"/>
    </location>
</feature>
<dbReference type="InterPro" id="IPR058625">
    <property type="entry name" value="MdtA-like_BSH"/>
</dbReference>
<evidence type="ECO:0000256" key="2">
    <source>
        <dbReference type="ARBA" id="ARBA00009477"/>
    </source>
</evidence>
<dbReference type="Gene3D" id="2.40.50.100">
    <property type="match status" value="1"/>
</dbReference>
<dbReference type="PANTHER" id="PTHR30158:SF3">
    <property type="entry name" value="MULTIDRUG EFFLUX PUMP SUBUNIT ACRA-RELATED"/>
    <property type="match status" value="1"/>
</dbReference>
<evidence type="ECO:0000256" key="4">
    <source>
        <dbReference type="SAM" id="SignalP"/>
    </source>
</evidence>
<dbReference type="Pfam" id="PF25944">
    <property type="entry name" value="Beta-barrel_RND"/>
    <property type="match status" value="1"/>
</dbReference>
<dbReference type="Gene3D" id="2.40.30.170">
    <property type="match status" value="1"/>
</dbReference>
<accession>A0A662ZIA4</accession>
<feature type="domain" description="Multidrug resistance protein MdtA-like alpha-helical hairpin" evidence="5">
    <location>
        <begin position="105"/>
        <end position="175"/>
    </location>
</feature>
<reference evidence="9 10" key="1">
    <citation type="submission" date="2016-10" db="EMBL/GenBank/DDBJ databases">
        <authorList>
            <person name="Varghese N."/>
            <person name="Submissions S."/>
        </authorList>
    </citation>
    <scope>NUCLEOTIDE SEQUENCE [LARGE SCALE GENOMIC DNA]</scope>
    <source>
        <strain evidence="9 10">DSM 1361</strain>
    </source>
</reference>
<dbReference type="Proteomes" id="UP000243745">
    <property type="component" value="Unassembled WGS sequence"/>
</dbReference>
<proteinExistence type="inferred from homology"/>
<protein>
    <submittedName>
        <fullName evidence="9">Membrane fusion protein, multidrug efflux system</fullName>
    </submittedName>
</protein>
<name>A0A662ZIA4_9GAMM</name>
<dbReference type="InterPro" id="IPR058624">
    <property type="entry name" value="MdtA-like_HH"/>
</dbReference>
<dbReference type="GO" id="GO:0030313">
    <property type="term" value="C:cell envelope"/>
    <property type="evidence" value="ECO:0007669"/>
    <property type="project" value="UniProtKB-SubCell"/>
</dbReference>
<feature type="chain" id="PRO_5024857739" evidence="4">
    <location>
        <begin position="26"/>
        <end position="392"/>
    </location>
</feature>
<dbReference type="NCBIfam" id="TIGR01730">
    <property type="entry name" value="RND_mfp"/>
    <property type="match status" value="1"/>
</dbReference>
<comment type="similarity">
    <text evidence="2">Belongs to the membrane fusion protein (MFP) (TC 8.A.1) family.</text>
</comment>
<feature type="domain" description="Multidrug resistance protein MdtA-like beta-barrel" evidence="7">
    <location>
        <begin position="212"/>
        <end position="300"/>
    </location>
</feature>
<dbReference type="Gene3D" id="2.40.420.20">
    <property type="match status" value="1"/>
</dbReference>
<dbReference type="RefSeq" id="WP_037318635.1">
    <property type="nucleotide sequence ID" value="NZ_FOXF01000032.1"/>
</dbReference>
<dbReference type="SUPFAM" id="SSF111369">
    <property type="entry name" value="HlyD-like secretion proteins"/>
    <property type="match status" value="1"/>
</dbReference>
<evidence type="ECO:0000259" key="6">
    <source>
        <dbReference type="Pfam" id="PF25917"/>
    </source>
</evidence>
<keyword evidence="10" id="KW-1185">Reference proteome</keyword>
<feature type="domain" description="Multidrug resistance protein MdtA-like C-terminal permuted SH3" evidence="8">
    <location>
        <begin position="306"/>
        <end position="370"/>
    </location>
</feature>